<dbReference type="EMBL" id="CP023009">
    <property type="protein sequence ID" value="AXW88448.1"/>
    <property type="molecule type" value="Genomic_DNA"/>
</dbReference>
<proteinExistence type="inferred from homology"/>
<sequence length="308" mass="34184">MSIHIVPQEQPAGEAATSTLGTVPSLLFANLKSLYSGRAERLRQLADNHPLGDYLTFAAQVVEAQQHVQHDHPLTMDFTRLVQTGGQPPLDAAHFRRDAHWLTLLQALIEELKPQMSGQILSALENLEKMSGPEKEALADALFSQSFCAESNDKAPFVWAALSLYWAQMASQLPGQVLPEEGEHRQFCPVCGGIPVSGVVHMGAESGLRYLHCNLCETEWHMARVKCSNCEQSEQLSYWSLDDDSMASHQTESCGDCGTYIKLLYQEKDCRVEAVADDLASLVLDIRMEEEGFFRSSINPFLFPESAI</sequence>
<dbReference type="GO" id="GO:0008199">
    <property type="term" value="F:ferric iron binding"/>
    <property type="evidence" value="ECO:0007669"/>
    <property type="project" value="TreeGrafter"/>
</dbReference>
<dbReference type="Proteomes" id="UP000263881">
    <property type="component" value="Chromosome"/>
</dbReference>
<dbReference type="KEGG" id="lbq:CKQ53_16685"/>
<dbReference type="NCBIfam" id="TIGR01562">
    <property type="entry name" value="FdhE"/>
    <property type="match status" value="1"/>
</dbReference>
<evidence type="ECO:0000313" key="9">
    <source>
        <dbReference type="Proteomes" id="UP000263881"/>
    </source>
</evidence>
<evidence type="ECO:0000256" key="2">
    <source>
        <dbReference type="ARBA" id="ARBA00022490"/>
    </source>
</evidence>
<dbReference type="AlphaFoldDB" id="A0AAD0SNE4"/>
<dbReference type="PANTHER" id="PTHR37689">
    <property type="entry name" value="PROTEIN FDHE"/>
    <property type="match status" value="1"/>
</dbReference>
<dbReference type="InterPro" id="IPR056796">
    <property type="entry name" value="FdhE_C"/>
</dbReference>
<name>A0AAD0SNE4_9GAMM</name>
<dbReference type="InterPro" id="IPR024064">
    <property type="entry name" value="FdhE-like_sf"/>
</dbReference>
<keyword evidence="9" id="KW-1185">Reference proteome</keyword>
<reference evidence="8 9" key="1">
    <citation type="submission" date="2017-08" db="EMBL/GenBank/DDBJ databases">
        <title>Comparative genomics of bacteria isolated from necrotic lesions of AOD affected trees.</title>
        <authorList>
            <person name="Doonan J."/>
            <person name="Denman S."/>
            <person name="McDonald J.E."/>
        </authorList>
    </citation>
    <scope>NUCLEOTIDE SEQUENCE [LARGE SCALE GENOMIC DNA]</scope>
    <source>
        <strain evidence="8 9">477</strain>
    </source>
</reference>
<evidence type="ECO:0000259" key="7">
    <source>
        <dbReference type="Pfam" id="PF24860"/>
    </source>
</evidence>
<evidence type="ECO:0000313" key="8">
    <source>
        <dbReference type="EMBL" id="AXW88448.1"/>
    </source>
</evidence>
<dbReference type="NCBIfam" id="NF002925">
    <property type="entry name" value="PRK03564.1"/>
    <property type="match status" value="1"/>
</dbReference>
<keyword evidence="2 4" id="KW-0963">Cytoplasm</keyword>
<dbReference type="InterPro" id="IPR056774">
    <property type="entry name" value="FdhE_N"/>
</dbReference>
<organism evidence="8 9">
    <name type="scientific">Lonsdalea britannica</name>
    <dbReference type="NCBI Taxonomy" id="1082704"/>
    <lineage>
        <taxon>Bacteria</taxon>
        <taxon>Pseudomonadati</taxon>
        <taxon>Pseudomonadota</taxon>
        <taxon>Gammaproteobacteria</taxon>
        <taxon>Enterobacterales</taxon>
        <taxon>Pectobacteriaceae</taxon>
        <taxon>Lonsdalea</taxon>
    </lineage>
</organism>
<dbReference type="SUPFAM" id="SSF144020">
    <property type="entry name" value="FdhE-like"/>
    <property type="match status" value="1"/>
</dbReference>
<dbReference type="RefSeq" id="WP_085650975.1">
    <property type="nucleotide sequence ID" value="NZ_CP023009.1"/>
</dbReference>
<comment type="similarity">
    <text evidence="3 4">Belongs to the FdhE family.</text>
</comment>
<dbReference type="PANTHER" id="PTHR37689:SF1">
    <property type="entry name" value="PROTEIN FDHE"/>
    <property type="match status" value="1"/>
</dbReference>
<gene>
    <name evidence="4 8" type="primary">fdhE</name>
    <name evidence="8" type="ORF">CKQ53_16685</name>
</gene>
<dbReference type="InterPro" id="IPR056797">
    <property type="entry name" value="FdhE_central"/>
</dbReference>
<dbReference type="Gene3D" id="3.90.1670.10">
    <property type="entry name" value="FdhE-like domain"/>
    <property type="match status" value="1"/>
</dbReference>
<dbReference type="InterPro" id="IPR006452">
    <property type="entry name" value="Formate_DH_accessory"/>
</dbReference>
<protein>
    <recommendedName>
        <fullName evidence="4">Protein FdhE homolog</fullName>
    </recommendedName>
</protein>
<dbReference type="GO" id="GO:0051604">
    <property type="term" value="P:protein maturation"/>
    <property type="evidence" value="ECO:0007669"/>
    <property type="project" value="TreeGrafter"/>
</dbReference>
<feature type="domain" description="FdhE C-terminal" evidence="7">
    <location>
        <begin position="225"/>
        <end position="302"/>
    </location>
</feature>
<dbReference type="FunFam" id="3.90.1670.10:FF:000001">
    <property type="entry name" value="Protein FdhE"/>
    <property type="match status" value="1"/>
</dbReference>
<evidence type="ECO:0000256" key="1">
    <source>
        <dbReference type="ARBA" id="ARBA00004496"/>
    </source>
</evidence>
<dbReference type="Pfam" id="PF24859">
    <property type="entry name" value="FdhE_central"/>
    <property type="match status" value="1"/>
</dbReference>
<feature type="domain" description="FdhE N-terminal" evidence="5">
    <location>
        <begin position="24"/>
        <end position="178"/>
    </location>
</feature>
<evidence type="ECO:0000256" key="4">
    <source>
        <dbReference type="HAMAP-Rule" id="MF_00611"/>
    </source>
</evidence>
<comment type="subcellular location">
    <subcellularLocation>
        <location evidence="1 4">Cytoplasm</location>
    </subcellularLocation>
</comment>
<dbReference type="GO" id="GO:0005829">
    <property type="term" value="C:cytosol"/>
    <property type="evidence" value="ECO:0007669"/>
    <property type="project" value="TreeGrafter"/>
</dbReference>
<comment type="function">
    <text evidence="4">Necessary for formate dehydrogenase activity.</text>
</comment>
<dbReference type="Pfam" id="PF24860">
    <property type="entry name" value="FdhE_C"/>
    <property type="match status" value="1"/>
</dbReference>
<dbReference type="CDD" id="cd16341">
    <property type="entry name" value="FdhE"/>
    <property type="match status" value="1"/>
</dbReference>
<evidence type="ECO:0000256" key="3">
    <source>
        <dbReference type="ARBA" id="ARBA00061033"/>
    </source>
</evidence>
<accession>A0AAD0SNE4</accession>
<evidence type="ECO:0000259" key="6">
    <source>
        <dbReference type="Pfam" id="PF24859"/>
    </source>
</evidence>
<evidence type="ECO:0000259" key="5">
    <source>
        <dbReference type="Pfam" id="PF04216"/>
    </source>
</evidence>
<dbReference type="HAMAP" id="MF_00611">
    <property type="entry name" value="FdeH"/>
    <property type="match status" value="1"/>
</dbReference>
<feature type="domain" description="FdhE central" evidence="6">
    <location>
        <begin position="187"/>
        <end position="224"/>
    </location>
</feature>
<dbReference type="PIRSF" id="PIRSF018296">
    <property type="entry name" value="Format_dh_formtn"/>
    <property type="match status" value="1"/>
</dbReference>
<dbReference type="Pfam" id="PF04216">
    <property type="entry name" value="FdhE_N"/>
    <property type="match status" value="1"/>
</dbReference>